<dbReference type="RefSeq" id="WP_184096761.1">
    <property type="nucleotide sequence ID" value="NZ_JACIJH010000003.1"/>
</dbReference>
<dbReference type="InterPro" id="IPR013783">
    <property type="entry name" value="Ig-like_fold"/>
</dbReference>
<proteinExistence type="predicted"/>
<dbReference type="EMBL" id="JACIJH010000003">
    <property type="protein sequence ID" value="MBB5706118.1"/>
    <property type="molecule type" value="Genomic_DNA"/>
</dbReference>
<dbReference type="Proteomes" id="UP000537161">
    <property type="component" value="Unassembled WGS sequence"/>
</dbReference>
<dbReference type="AlphaFoldDB" id="A0A7W9B4J3"/>
<name>A0A7W9B4J3_9SPHN</name>
<dbReference type="InterPro" id="IPR008962">
    <property type="entry name" value="PapD-like_sf"/>
</dbReference>
<evidence type="ECO:0000313" key="3">
    <source>
        <dbReference type="Proteomes" id="UP000537161"/>
    </source>
</evidence>
<organism evidence="2 3">
    <name type="scientific">Sphingopyxis panaciterrulae</name>
    <dbReference type="NCBI Taxonomy" id="462372"/>
    <lineage>
        <taxon>Bacteria</taxon>
        <taxon>Pseudomonadati</taxon>
        <taxon>Pseudomonadota</taxon>
        <taxon>Alphaproteobacteria</taxon>
        <taxon>Sphingomonadales</taxon>
        <taxon>Sphingomonadaceae</taxon>
        <taxon>Sphingopyxis</taxon>
    </lineage>
</organism>
<feature type="signal peptide" evidence="1">
    <location>
        <begin position="1"/>
        <end position="25"/>
    </location>
</feature>
<dbReference type="Gene3D" id="2.60.40.10">
    <property type="entry name" value="Immunoglobulins"/>
    <property type="match status" value="1"/>
</dbReference>
<accession>A0A7W9B4J3</accession>
<evidence type="ECO:0000256" key="1">
    <source>
        <dbReference type="SAM" id="SignalP"/>
    </source>
</evidence>
<keyword evidence="3" id="KW-1185">Reference proteome</keyword>
<dbReference type="PANTHER" id="PTHR30251:SF4">
    <property type="entry name" value="SLR1668 PROTEIN"/>
    <property type="match status" value="1"/>
</dbReference>
<reference evidence="2 3" key="1">
    <citation type="submission" date="2020-08" db="EMBL/GenBank/DDBJ databases">
        <title>Genomic Encyclopedia of Type Strains, Phase IV (KMG-IV): sequencing the most valuable type-strain genomes for metagenomic binning, comparative biology and taxonomic classification.</title>
        <authorList>
            <person name="Goeker M."/>
        </authorList>
    </citation>
    <scope>NUCLEOTIDE SEQUENCE [LARGE SCALE GENOMIC DNA]</scope>
    <source>
        <strain evidence="2 3">DSM 27163</strain>
    </source>
</reference>
<protein>
    <submittedName>
        <fullName evidence="2">Fimbrial chaperone protein</fullName>
    </submittedName>
</protein>
<sequence>MLKSKFSVFAALAMLMSLFSVAAHAAMTVQPVILDLKMAGRDMGGQIRVQNTGTTPLPVEIRLVEAELLPDTVKASDRPTDDLIALPTQAIIPPGATQAFRIQYIGDPEVDHSRHYYAEVAQLPVEIPGGQSTIQILYNFQAMVNVASITAGAPDLSVESAEIVRPDQPAGAAPDAPPPPARIAFTVHNAGRNYGYLSSGSLTLVQRDAAGKEMFRRTLGDSDVQQMIGFGLVGPETSRKFIAPIDLESPDGTAEVILSGRGR</sequence>
<gene>
    <name evidence="2" type="ORF">FHR21_001462</name>
</gene>
<evidence type="ECO:0000313" key="2">
    <source>
        <dbReference type="EMBL" id="MBB5706118.1"/>
    </source>
</evidence>
<comment type="caution">
    <text evidence="2">The sequence shown here is derived from an EMBL/GenBank/DDBJ whole genome shotgun (WGS) entry which is preliminary data.</text>
</comment>
<dbReference type="SUPFAM" id="SSF49354">
    <property type="entry name" value="PapD-like"/>
    <property type="match status" value="1"/>
</dbReference>
<feature type="chain" id="PRO_5030791858" evidence="1">
    <location>
        <begin position="26"/>
        <end position="263"/>
    </location>
</feature>
<keyword evidence="1" id="KW-0732">Signal</keyword>
<dbReference type="PANTHER" id="PTHR30251">
    <property type="entry name" value="PILUS ASSEMBLY CHAPERONE"/>
    <property type="match status" value="1"/>
</dbReference>
<dbReference type="InterPro" id="IPR050643">
    <property type="entry name" value="Periplasmic_pilus_chap"/>
</dbReference>